<dbReference type="InterPro" id="IPR014347">
    <property type="entry name" value="Tautomerase/MIF_sf"/>
</dbReference>
<organism evidence="1 2">
    <name type="scientific">Xenorhabdus khoisanae</name>
    <dbReference type="NCBI Taxonomy" id="880157"/>
    <lineage>
        <taxon>Bacteria</taxon>
        <taxon>Pseudomonadati</taxon>
        <taxon>Pseudomonadota</taxon>
        <taxon>Gammaproteobacteria</taxon>
        <taxon>Enterobacterales</taxon>
        <taxon>Morganellaceae</taxon>
        <taxon>Xenorhabdus</taxon>
    </lineage>
</organism>
<reference evidence="1 2" key="1">
    <citation type="submission" date="2015-06" db="EMBL/GenBank/DDBJ databases">
        <title>Draft Whole-Genome Sequence of the Entomopathogenic Bacterium Xenorhabdus khoisanae.</title>
        <authorList>
            <person name="Naidoo S."/>
            <person name="Featherston J."/>
            <person name="Gray V.M."/>
        </authorList>
    </citation>
    <scope>NUCLEOTIDE SEQUENCE [LARGE SCALE GENOMIC DNA]</scope>
    <source>
        <strain evidence="1 2">MCB</strain>
    </source>
</reference>
<comment type="caution">
    <text evidence="1">The sequence shown here is derived from an EMBL/GenBank/DDBJ whole genome shotgun (WGS) entry which is preliminary data.</text>
</comment>
<protein>
    <recommendedName>
        <fullName evidence="3">4-oxalocrotonate tautomerase</fullName>
    </recommendedName>
</protein>
<dbReference type="RefSeq" id="WP_047961505.1">
    <property type="nucleotide sequence ID" value="NZ_CAWMBG010000003.1"/>
</dbReference>
<gene>
    <name evidence="1" type="ORF">AB204_00820</name>
</gene>
<keyword evidence="2" id="KW-1185">Reference proteome</keyword>
<evidence type="ECO:0000313" key="2">
    <source>
        <dbReference type="Proteomes" id="UP000036277"/>
    </source>
</evidence>
<dbReference type="AlphaFoldDB" id="A0A0J5FXM8"/>
<dbReference type="OrthoDB" id="3395834at2"/>
<dbReference type="STRING" id="880157.AB204_00820"/>
<dbReference type="PATRIC" id="fig|880157.4.peg.180"/>
<proteinExistence type="predicted"/>
<accession>A0A0J5FXM8</accession>
<dbReference type="EMBL" id="LFCV01000003">
    <property type="protein sequence ID" value="KMJ46948.1"/>
    <property type="molecule type" value="Genomic_DNA"/>
</dbReference>
<dbReference type="Gene3D" id="3.30.429.10">
    <property type="entry name" value="Macrophage Migration Inhibitory Factor"/>
    <property type="match status" value="1"/>
</dbReference>
<dbReference type="Proteomes" id="UP000036277">
    <property type="component" value="Unassembled WGS sequence"/>
</dbReference>
<sequence length="77" mass="8994">MPHVVISCFNSDLDYKKIDNIQNKISKILNEELGCNISAVSIDIKMIKPENWKDEVYNPIILPRINSLIKKPEYKYD</sequence>
<name>A0A0J5FXM8_9GAMM</name>
<evidence type="ECO:0000313" key="1">
    <source>
        <dbReference type="EMBL" id="KMJ46948.1"/>
    </source>
</evidence>
<dbReference type="SUPFAM" id="SSF55331">
    <property type="entry name" value="Tautomerase/MIF"/>
    <property type="match status" value="1"/>
</dbReference>
<evidence type="ECO:0008006" key="3">
    <source>
        <dbReference type="Google" id="ProtNLM"/>
    </source>
</evidence>